<gene>
    <name evidence="7" type="ORF">DCAR_0625024</name>
</gene>
<sequence>MSKSSISEKWRQLSGEDHWQNLLAPLDIDLRQYILHYGERAQAAYDTFNFEPRSKYAGSSIYARKYLFANVGLEKGNPYKYDVVKYFYATSKLPVPGAFIIKSLSREVWSKESNFMGYIAVATDEGKAVLGRRDILVAWRGTVQALEWAEDLKFDLVSGSALFGEAANVKLHSGWLSIYTSEDAKSKFNKSSARYQVLDEIRQLLEKYKNEEISITICGHSMGAALAVLSGADIAVNVFNMTEGQSNKHCLVTVFAFGCPRVGNANFLKVFQSLENLRVLKVRNALDIVPLYPLVGYSDVGDELMIDTQRSNYLKDIFDLAKVHDMESAYLHGIAGTQGLHGDFRLEVRRSIALANKYTEYVKDEYLVPVNWWSLRNKGMIQNDDGSWSLDYHDRYDYDD</sequence>
<keyword evidence="2 5" id="KW-0378">Hydrolase</keyword>
<name>A0A164W6M3_DAUCS</name>
<dbReference type="GO" id="GO:0016042">
    <property type="term" value="P:lipid catabolic process"/>
    <property type="evidence" value="ECO:0007669"/>
    <property type="project" value="UniProtKB-UniRule"/>
</dbReference>
<evidence type="ECO:0000313" key="8">
    <source>
        <dbReference type="Proteomes" id="UP000077755"/>
    </source>
</evidence>
<reference evidence="7" key="1">
    <citation type="journal article" date="2016" name="Nat. Genet.">
        <title>A high-quality carrot genome assembly provides new insights into carotenoid accumulation and asterid genome evolution.</title>
        <authorList>
            <person name="Iorizzo M."/>
            <person name="Ellison S."/>
            <person name="Senalik D."/>
            <person name="Zeng P."/>
            <person name="Satapoomin P."/>
            <person name="Huang J."/>
            <person name="Bowman M."/>
            <person name="Iovene M."/>
            <person name="Sanseverino W."/>
            <person name="Cavagnaro P."/>
            <person name="Yildiz M."/>
            <person name="Macko-Podgorni A."/>
            <person name="Moranska E."/>
            <person name="Grzebelus E."/>
            <person name="Grzebelus D."/>
            <person name="Ashrafi H."/>
            <person name="Zheng Z."/>
            <person name="Cheng S."/>
            <person name="Spooner D."/>
            <person name="Van Deynze A."/>
            <person name="Simon P."/>
        </authorList>
    </citation>
    <scope>NUCLEOTIDE SEQUENCE</scope>
    <source>
        <tissue evidence="7">Leaf</tissue>
    </source>
</reference>
<dbReference type="GO" id="GO:0005737">
    <property type="term" value="C:cytoplasm"/>
    <property type="evidence" value="ECO:0007669"/>
    <property type="project" value="UniProtKB-ARBA"/>
</dbReference>
<comment type="similarity">
    <text evidence="1 5">Belongs to the AB hydrolase superfamily. Lipase family.</text>
</comment>
<evidence type="ECO:0000256" key="3">
    <source>
        <dbReference type="ARBA" id="ARBA00022963"/>
    </source>
</evidence>
<comment type="function">
    <text evidence="5">Acylhydrolase that catalyzes the hydrolysis of phospholipids at the sn-1 position.</text>
</comment>
<dbReference type="EC" id="3.1.1.-" evidence="5"/>
<evidence type="ECO:0000259" key="6">
    <source>
        <dbReference type="Pfam" id="PF01764"/>
    </source>
</evidence>
<dbReference type="FunFam" id="3.40.50.1820:FF:000065">
    <property type="entry name" value="Phospholipase A1-II 3"/>
    <property type="match status" value="1"/>
</dbReference>
<dbReference type="KEGG" id="dcr:108224548"/>
<keyword evidence="3 5" id="KW-0442">Lipid degradation</keyword>
<dbReference type="AlphaFoldDB" id="A0A164W6M3"/>
<keyword evidence="4 5" id="KW-0443">Lipid metabolism</keyword>
<evidence type="ECO:0000256" key="5">
    <source>
        <dbReference type="RuleBase" id="RU367093"/>
    </source>
</evidence>
<keyword evidence="8" id="KW-1185">Reference proteome</keyword>
<dbReference type="Gramene" id="KZM91351">
    <property type="protein sequence ID" value="KZM91351"/>
    <property type="gene ID" value="DCAR_021284"/>
</dbReference>
<feature type="domain" description="Fungal lipase-type" evidence="6">
    <location>
        <begin position="137"/>
        <end position="294"/>
    </location>
</feature>
<dbReference type="InterPro" id="IPR002921">
    <property type="entry name" value="Fungal_lipase-type"/>
</dbReference>
<protein>
    <recommendedName>
        <fullName evidence="5">Phospholipase A1</fullName>
        <ecNumber evidence="5">3.1.1.-</ecNumber>
    </recommendedName>
</protein>
<dbReference type="EMBL" id="CP093348">
    <property type="protein sequence ID" value="WOH05605.1"/>
    <property type="molecule type" value="Genomic_DNA"/>
</dbReference>
<dbReference type="Pfam" id="PF01764">
    <property type="entry name" value="Lipase_3"/>
    <property type="match status" value="1"/>
</dbReference>
<dbReference type="Gene3D" id="3.40.50.1820">
    <property type="entry name" value="alpha/beta hydrolase"/>
    <property type="match status" value="1"/>
</dbReference>
<dbReference type="PANTHER" id="PTHR31828:SF1">
    <property type="entry name" value="PHOSPHOLIPASE A1-IIGAMMA"/>
    <property type="match status" value="1"/>
</dbReference>
<dbReference type="GO" id="GO:0008970">
    <property type="term" value="F:phospholipase A1 activity"/>
    <property type="evidence" value="ECO:0007669"/>
    <property type="project" value="UniProtKB-UniRule"/>
</dbReference>
<proteinExistence type="inferred from homology"/>
<reference evidence="7" key="2">
    <citation type="submission" date="2022-03" db="EMBL/GenBank/DDBJ databases">
        <title>Draft title - Genomic analysis of global carrot germplasm unveils the trajectory of domestication and the origin of high carotenoid orange carrot.</title>
        <authorList>
            <person name="Iorizzo M."/>
            <person name="Ellison S."/>
            <person name="Senalik D."/>
            <person name="Macko-Podgorni A."/>
            <person name="Grzebelus D."/>
            <person name="Bostan H."/>
            <person name="Rolling W."/>
            <person name="Curaba J."/>
            <person name="Simon P."/>
        </authorList>
    </citation>
    <scope>NUCLEOTIDE SEQUENCE</scope>
    <source>
        <tissue evidence="7">Leaf</tissue>
    </source>
</reference>
<evidence type="ECO:0000313" key="7">
    <source>
        <dbReference type="EMBL" id="WOH05605.1"/>
    </source>
</evidence>
<dbReference type="PANTHER" id="PTHR31828">
    <property type="entry name" value="PHOSPHOLIPASE A1-IIGAMMA"/>
    <property type="match status" value="1"/>
</dbReference>
<dbReference type="OMA" id="FYGDFNQ"/>
<dbReference type="InterPro" id="IPR033556">
    <property type="entry name" value="PLA"/>
</dbReference>
<dbReference type="OrthoDB" id="438440at2759"/>
<dbReference type="Proteomes" id="UP000077755">
    <property type="component" value="Chromosome 6"/>
</dbReference>
<evidence type="ECO:0000256" key="4">
    <source>
        <dbReference type="ARBA" id="ARBA00023098"/>
    </source>
</evidence>
<dbReference type="CDD" id="cd00519">
    <property type="entry name" value="Lipase_3"/>
    <property type="match status" value="1"/>
</dbReference>
<evidence type="ECO:0000256" key="1">
    <source>
        <dbReference type="ARBA" id="ARBA00010701"/>
    </source>
</evidence>
<evidence type="ECO:0000256" key="2">
    <source>
        <dbReference type="ARBA" id="ARBA00022801"/>
    </source>
</evidence>
<dbReference type="SUPFAM" id="SSF53474">
    <property type="entry name" value="alpha/beta-Hydrolases"/>
    <property type="match status" value="1"/>
</dbReference>
<organism evidence="7 8">
    <name type="scientific">Daucus carota subsp. sativus</name>
    <name type="common">Carrot</name>
    <dbReference type="NCBI Taxonomy" id="79200"/>
    <lineage>
        <taxon>Eukaryota</taxon>
        <taxon>Viridiplantae</taxon>
        <taxon>Streptophyta</taxon>
        <taxon>Embryophyta</taxon>
        <taxon>Tracheophyta</taxon>
        <taxon>Spermatophyta</taxon>
        <taxon>Magnoliopsida</taxon>
        <taxon>eudicotyledons</taxon>
        <taxon>Gunneridae</taxon>
        <taxon>Pentapetalae</taxon>
        <taxon>asterids</taxon>
        <taxon>campanulids</taxon>
        <taxon>Apiales</taxon>
        <taxon>Apiaceae</taxon>
        <taxon>Apioideae</taxon>
        <taxon>Scandiceae</taxon>
        <taxon>Daucinae</taxon>
        <taxon>Daucus</taxon>
        <taxon>Daucus sect. Daucus</taxon>
    </lineage>
</organism>
<accession>A0A164W6M3</accession>
<dbReference type="InterPro" id="IPR029058">
    <property type="entry name" value="AB_hydrolase_fold"/>
</dbReference>